<feature type="domain" description="CBS" evidence="4">
    <location>
        <begin position="103"/>
        <end position="158"/>
    </location>
</feature>
<keyword evidence="6" id="KW-1185">Reference proteome</keyword>
<dbReference type="PANTHER" id="PTHR43080:SF2">
    <property type="entry name" value="CBS DOMAIN-CONTAINING PROTEIN"/>
    <property type="match status" value="1"/>
</dbReference>
<organism evidence="5 6">
    <name type="scientific">Methanoculleus frigidifontis</name>
    <dbReference type="NCBI Taxonomy" id="2584085"/>
    <lineage>
        <taxon>Archaea</taxon>
        <taxon>Methanobacteriati</taxon>
        <taxon>Methanobacteriota</taxon>
        <taxon>Stenosarchaea group</taxon>
        <taxon>Methanomicrobia</taxon>
        <taxon>Methanomicrobiales</taxon>
        <taxon>Methanomicrobiaceae</taxon>
        <taxon>Methanoculleus</taxon>
    </lineage>
</organism>
<evidence type="ECO:0000256" key="1">
    <source>
        <dbReference type="ARBA" id="ARBA00023122"/>
    </source>
</evidence>
<evidence type="ECO:0000313" key="5">
    <source>
        <dbReference type="EMBL" id="MDN7024761.1"/>
    </source>
</evidence>
<dbReference type="SUPFAM" id="SSF54631">
    <property type="entry name" value="CBS-domain pair"/>
    <property type="match status" value="1"/>
</dbReference>
<dbReference type="InterPro" id="IPR000644">
    <property type="entry name" value="CBS_dom"/>
</dbReference>
<name>A0ABT8M9Y9_9EURY</name>
<protein>
    <submittedName>
        <fullName evidence="5">CBS domain-containing protein</fullName>
    </submittedName>
</protein>
<evidence type="ECO:0000256" key="3">
    <source>
        <dbReference type="PROSITE-ProRule" id="PRU00703"/>
    </source>
</evidence>
<reference evidence="5" key="1">
    <citation type="submission" date="2019-05" db="EMBL/GenBank/DDBJ databases">
        <title>Methanoculleus sp. FWC-SCC1, a methanogenic archaeon isolated from deep marine cold seep.</title>
        <authorList>
            <person name="Chen Y.-W."/>
            <person name="Chen S.-C."/>
            <person name="Teng N.-H."/>
            <person name="Lai M.-C."/>
        </authorList>
    </citation>
    <scope>NUCLEOTIDE SEQUENCE</scope>
    <source>
        <strain evidence="5">FWC-SCC1</strain>
    </source>
</reference>
<dbReference type="EMBL" id="VCYH01000004">
    <property type="protein sequence ID" value="MDN7024761.1"/>
    <property type="molecule type" value="Genomic_DNA"/>
</dbReference>
<dbReference type="Proteomes" id="UP001168338">
    <property type="component" value="Unassembled WGS sequence"/>
</dbReference>
<dbReference type="InterPro" id="IPR051257">
    <property type="entry name" value="Diverse_CBS-Domain"/>
</dbReference>
<proteinExistence type="predicted"/>
<dbReference type="SMART" id="SM00116">
    <property type="entry name" value="CBS"/>
    <property type="match status" value="2"/>
</dbReference>
<dbReference type="Gene3D" id="3.10.580.10">
    <property type="entry name" value="CBS-domain"/>
    <property type="match status" value="1"/>
</dbReference>
<dbReference type="RefSeq" id="WP_301663876.1">
    <property type="nucleotide sequence ID" value="NZ_VCYH01000004.1"/>
</dbReference>
<dbReference type="PANTHER" id="PTHR43080">
    <property type="entry name" value="CBS DOMAIN-CONTAINING PROTEIN CBSX3, MITOCHONDRIAL"/>
    <property type="match status" value="1"/>
</dbReference>
<dbReference type="Pfam" id="PF00571">
    <property type="entry name" value="CBS"/>
    <property type="match status" value="2"/>
</dbReference>
<comment type="caution">
    <text evidence="5">The sequence shown here is derived from an EMBL/GenBank/DDBJ whole genome shotgun (WGS) entry which is preliminary data.</text>
</comment>
<keyword evidence="2" id="KW-0028">Amino-acid biosynthesis</keyword>
<evidence type="ECO:0000259" key="4">
    <source>
        <dbReference type="PROSITE" id="PS51371"/>
    </source>
</evidence>
<dbReference type="PROSITE" id="PS51371">
    <property type="entry name" value="CBS"/>
    <property type="match status" value="2"/>
</dbReference>
<accession>A0ABT8M9Y9</accession>
<evidence type="ECO:0000313" key="6">
    <source>
        <dbReference type="Proteomes" id="UP001168338"/>
    </source>
</evidence>
<evidence type="ECO:0000256" key="2">
    <source>
        <dbReference type="ARBA" id="ARBA00023167"/>
    </source>
</evidence>
<feature type="domain" description="CBS" evidence="4">
    <location>
        <begin position="7"/>
        <end position="65"/>
    </location>
</feature>
<sequence>MQVQDVMTKNPVVVPVEAPVREAARLLRTYRIGGLPVMRGDELVGIITESDVLSLLDTGEISDDLWLPSPLEIIEVPIREFINWERTKQALSDIGDMPIGEVMSSPAITIDAEADIEAAAALMLREGVARLPVVREGELVGIVTRADIVHGVGAGAEESA</sequence>
<keyword evidence="2" id="KW-0486">Methionine biosynthesis</keyword>
<dbReference type="InterPro" id="IPR046342">
    <property type="entry name" value="CBS_dom_sf"/>
</dbReference>
<keyword evidence="1 3" id="KW-0129">CBS domain</keyword>
<gene>
    <name evidence="5" type="ORF">FGU65_07655</name>
</gene>